<name>A0AA96Q177_9VIRU</name>
<reference evidence="1" key="1">
    <citation type="submission" date="2023-08" db="EMBL/GenBank/DDBJ databases">
        <title>Identification and Characterization of Two Closely Related Virga-like Viruses Latently Infecting Rubber Trees (Hevea brasiliensis).</title>
        <authorList>
            <person name="Zhao R."/>
            <person name="Su X."/>
            <person name="Huang X."/>
        </authorList>
    </citation>
    <scope>NUCLEOTIDE SEQUENCE</scope>
    <source>
        <strain evidence="1">HN</strain>
    </source>
</reference>
<proteinExistence type="predicted"/>
<organism evidence="1">
    <name type="scientific">Rubber tree latent virus 2</name>
    <dbReference type="NCBI Taxonomy" id="3079710"/>
    <lineage>
        <taxon>Viruses</taxon>
        <taxon>Riboviria</taxon>
        <taxon>Orthornavirae</taxon>
        <taxon>Kitrinoviricota</taxon>
        <taxon>Alsuviricetes</taxon>
        <taxon>Martellivirales</taxon>
        <taxon>Virgaviridae</taxon>
    </lineage>
</organism>
<accession>A0AA96Q177</accession>
<dbReference type="Pfam" id="PF00721">
    <property type="entry name" value="TMV_coat"/>
    <property type="match status" value="1"/>
</dbReference>
<sequence length="223" mass="24974">MAGDKRGVKDSSDAQKILSEKVNQGLFLVSDISSLDRTNIKALLTQLLRNIEKPSVQVRDFLSTVQLLVTTLNTLPGVSELGTYEPLDRAVLISRRKFVDLDFVVSVLNVCRSLVIVDRLDSNLAVSILGSLYRHSNPFTAYHRFPIVGFFVDLFDETILKLLENILSLLSYARGNTVDKEVIISYQRAVTELSSAITSGSNPVATYCRTTFEKSFHLEWRSI</sequence>
<evidence type="ECO:0000313" key="1">
    <source>
        <dbReference type="EMBL" id="WNV36299.1"/>
    </source>
</evidence>
<dbReference type="EMBL" id="OR500511">
    <property type="protein sequence ID" value="WNV36299.1"/>
    <property type="molecule type" value="Genomic_RNA"/>
</dbReference>
<dbReference type="InterPro" id="IPR001337">
    <property type="entry name" value="TMV-like_coat"/>
</dbReference>
<protein>
    <submittedName>
        <fullName evidence="1">Uncharacterized protein</fullName>
    </submittedName>
</protein>
<dbReference type="GO" id="GO:0019028">
    <property type="term" value="C:viral capsid"/>
    <property type="evidence" value="ECO:0007669"/>
    <property type="project" value="InterPro"/>
</dbReference>
<dbReference type="GO" id="GO:0005198">
    <property type="term" value="F:structural molecule activity"/>
    <property type="evidence" value="ECO:0007669"/>
    <property type="project" value="InterPro"/>
</dbReference>